<dbReference type="EMBL" id="BGPR01090362">
    <property type="protein sequence ID" value="GBM19079.1"/>
    <property type="molecule type" value="Genomic_DNA"/>
</dbReference>
<feature type="non-terminal residue" evidence="2">
    <location>
        <position position="1"/>
    </location>
</feature>
<sequence length="58" mass="6373">DLLQSKSVVNDSFDTCLARFTSNPLGFSGPPAEQKCRWTRFPSNPVGFSGPPAEQKCR</sequence>
<comment type="caution">
    <text evidence="2">The sequence shown here is derived from an EMBL/GenBank/DDBJ whole genome shotgun (WGS) entry which is preliminary data.</text>
</comment>
<evidence type="ECO:0000313" key="3">
    <source>
        <dbReference type="Proteomes" id="UP000499080"/>
    </source>
</evidence>
<evidence type="ECO:0000313" key="2">
    <source>
        <dbReference type="EMBL" id="GBM19079.1"/>
    </source>
</evidence>
<accession>A0A4Y2DSF6</accession>
<name>A0A4Y2DSF6_ARAVE</name>
<keyword evidence="3" id="KW-1185">Reference proteome</keyword>
<evidence type="ECO:0000313" key="1">
    <source>
        <dbReference type="EMBL" id="GBM03107.1"/>
    </source>
</evidence>
<organism evidence="2 3">
    <name type="scientific">Araneus ventricosus</name>
    <name type="common">Orbweaver spider</name>
    <name type="synonym">Epeira ventricosa</name>
    <dbReference type="NCBI Taxonomy" id="182803"/>
    <lineage>
        <taxon>Eukaryota</taxon>
        <taxon>Metazoa</taxon>
        <taxon>Ecdysozoa</taxon>
        <taxon>Arthropoda</taxon>
        <taxon>Chelicerata</taxon>
        <taxon>Arachnida</taxon>
        <taxon>Araneae</taxon>
        <taxon>Araneomorphae</taxon>
        <taxon>Entelegynae</taxon>
        <taxon>Araneoidea</taxon>
        <taxon>Araneidae</taxon>
        <taxon>Araneus</taxon>
    </lineage>
</organism>
<dbReference type="AlphaFoldDB" id="A0A4Y2DSF6"/>
<proteinExistence type="predicted"/>
<reference evidence="2 3" key="1">
    <citation type="journal article" date="2019" name="Sci. Rep.">
        <title>Orb-weaving spider Araneus ventricosus genome elucidates the spidroin gene catalogue.</title>
        <authorList>
            <person name="Kono N."/>
            <person name="Nakamura H."/>
            <person name="Ohtoshi R."/>
            <person name="Moran D.A.P."/>
            <person name="Shinohara A."/>
            <person name="Yoshida Y."/>
            <person name="Fujiwara M."/>
            <person name="Mori M."/>
            <person name="Tomita M."/>
            <person name="Arakawa K."/>
        </authorList>
    </citation>
    <scope>NUCLEOTIDE SEQUENCE [LARGE SCALE GENOMIC DNA]</scope>
</reference>
<gene>
    <name evidence="1" type="ORF">AVEN_109059_1</name>
    <name evidence="2" type="ORF">AVEN_24967_1</name>
</gene>
<protein>
    <submittedName>
        <fullName evidence="2">Uncharacterized protein</fullName>
    </submittedName>
</protein>
<dbReference type="Proteomes" id="UP000499080">
    <property type="component" value="Unassembled WGS sequence"/>
</dbReference>
<dbReference type="EMBL" id="BGPR01086353">
    <property type="protein sequence ID" value="GBM03107.1"/>
    <property type="molecule type" value="Genomic_DNA"/>
</dbReference>